<accession>A0ABS2EPW8</accession>
<feature type="domain" description="Nitroreductase" evidence="6">
    <location>
        <begin position="11"/>
        <end position="162"/>
    </location>
</feature>
<dbReference type="PANTHER" id="PTHR43425">
    <property type="entry name" value="OXYGEN-INSENSITIVE NADPH NITROREDUCTASE"/>
    <property type="match status" value="1"/>
</dbReference>
<evidence type="ECO:0000256" key="3">
    <source>
        <dbReference type="ARBA" id="ARBA00022643"/>
    </source>
</evidence>
<dbReference type="PANTHER" id="PTHR43425:SF3">
    <property type="entry name" value="NADPH-DEPENDENT OXIDOREDUCTASE"/>
    <property type="match status" value="1"/>
</dbReference>
<dbReference type="Proteomes" id="UP000776629">
    <property type="component" value="Unassembled WGS sequence"/>
</dbReference>
<evidence type="ECO:0000256" key="1">
    <source>
        <dbReference type="ARBA" id="ARBA00008366"/>
    </source>
</evidence>
<proteinExistence type="inferred from homology"/>
<dbReference type="Gene3D" id="3.40.109.10">
    <property type="entry name" value="NADH Oxidase"/>
    <property type="match status" value="1"/>
</dbReference>
<dbReference type="CDD" id="cd02146">
    <property type="entry name" value="NfsA-like"/>
    <property type="match status" value="1"/>
</dbReference>
<gene>
    <name evidence="7" type="ORF">H5993_05745</name>
</gene>
<dbReference type="SUPFAM" id="SSF55469">
    <property type="entry name" value="FMN-dependent nitroreductase-like"/>
    <property type="match status" value="1"/>
</dbReference>
<keyword evidence="8" id="KW-1185">Reference proteome</keyword>
<sequence>MDLLNQMQHHVSVRDFEATSLSDEVKTKLFQAAQSGSSSNFVQAFTILDIKDRLVRNELADISQSAAYVKKSGGFFVFVADLNRQAQILKANHQSLAPLKNLESFLVATVDTTIAAQNMALMAESMGLGICYIGGIRNNLARVAELLNLPALTVPLFGMTIGIPTVKNGVKPRLPLNQFTAVDQYPRAGFTELKDYDQAVHQYYLHRSSHQKDTTWTQTQATFFAELRRPKVAQFVKKQGFELVK</sequence>
<dbReference type="InterPro" id="IPR029479">
    <property type="entry name" value="Nitroreductase"/>
</dbReference>
<reference evidence="7 8" key="1">
    <citation type="journal article" date="2021" name="Sci. Rep.">
        <title>The distribution of antibiotic resistance genes in chicken gut microbiota commensals.</title>
        <authorList>
            <person name="Juricova H."/>
            <person name="Matiasovicova J."/>
            <person name="Kubasova T."/>
            <person name="Cejkova D."/>
            <person name="Rychlik I."/>
        </authorList>
    </citation>
    <scope>NUCLEOTIDE SEQUENCE [LARGE SCALE GENOMIC DNA]</scope>
    <source>
        <strain evidence="7 8">An810</strain>
    </source>
</reference>
<evidence type="ECO:0000313" key="8">
    <source>
        <dbReference type="Proteomes" id="UP000776629"/>
    </source>
</evidence>
<keyword evidence="5" id="KW-0521">NADP</keyword>
<dbReference type="PIRSF" id="PIRSF005426">
    <property type="entry name" value="Frp"/>
    <property type="match status" value="1"/>
</dbReference>
<keyword evidence="4 5" id="KW-0560">Oxidoreductase</keyword>
<keyword evidence="3 5" id="KW-0288">FMN</keyword>
<comment type="similarity">
    <text evidence="1 5">Belongs to the flavin oxidoreductase frp family.</text>
</comment>
<protein>
    <submittedName>
        <fullName evidence="7">NADPH-dependent oxidoreductase</fullName>
    </submittedName>
</protein>
<name>A0ABS2EPW8_9LACO</name>
<evidence type="ECO:0000256" key="2">
    <source>
        <dbReference type="ARBA" id="ARBA00022630"/>
    </source>
</evidence>
<evidence type="ECO:0000313" key="7">
    <source>
        <dbReference type="EMBL" id="MBM6754256.1"/>
    </source>
</evidence>
<evidence type="ECO:0000256" key="4">
    <source>
        <dbReference type="ARBA" id="ARBA00023002"/>
    </source>
</evidence>
<keyword evidence="2 5" id="KW-0285">Flavoprotein</keyword>
<dbReference type="EMBL" id="JACJJQ010000022">
    <property type="protein sequence ID" value="MBM6754256.1"/>
    <property type="molecule type" value="Genomic_DNA"/>
</dbReference>
<evidence type="ECO:0000256" key="5">
    <source>
        <dbReference type="PIRNR" id="PIRNR005426"/>
    </source>
</evidence>
<dbReference type="Pfam" id="PF00881">
    <property type="entry name" value="Nitroreductase"/>
    <property type="match status" value="1"/>
</dbReference>
<comment type="caution">
    <text evidence="7">The sequence shown here is derived from an EMBL/GenBank/DDBJ whole genome shotgun (WGS) entry which is preliminary data.</text>
</comment>
<dbReference type="InterPro" id="IPR000415">
    <property type="entry name" value="Nitroreductase-like"/>
</dbReference>
<evidence type="ECO:0000259" key="6">
    <source>
        <dbReference type="Pfam" id="PF00881"/>
    </source>
</evidence>
<dbReference type="InterPro" id="IPR016446">
    <property type="entry name" value="Flavin_OxRdtase_Frp"/>
</dbReference>
<organism evidence="7 8">
    <name type="scientific">Limosilactobacillus alvi</name>
    <dbReference type="NCBI Taxonomy" id="990412"/>
    <lineage>
        <taxon>Bacteria</taxon>
        <taxon>Bacillati</taxon>
        <taxon>Bacillota</taxon>
        <taxon>Bacilli</taxon>
        <taxon>Lactobacillales</taxon>
        <taxon>Lactobacillaceae</taxon>
        <taxon>Limosilactobacillus</taxon>
    </lineage>
</organism>
<dbReference type="RefSeq" id="WP_204776588.1">
    <property type="nucleotide sequence ID" value="NZ_JACJJQ010000022.1"/>
</dbReference>